<feature type="domain" description="Tyr recombinase" evidence="4">
    <location>
        <begin position="305"/>
        <end position="522"/>
    </location>
</feature>
<evidence type="ECO:0000259" key="4">
    <source>
        <dbReference type="PROSITE" id="PS51898"/>
    </source>
</evidence>
<dbReference type="Gene3D" id="1.10.443.10">
    <property type="entry name" value="Intergrase catalytic core"/>
    <property type="match status" value="1"/>
</dbReference>
<dbReference type="PANTHER" id="PTHR30349:SF64">
    <property type="entry name" value="PROPHAGE INTEGRASE INTD-RELATED"/>
    <property type="match status" value="1"/>
</dbReference>
<keyword evidence="3" id="KW-0233">DNA recombination</keyword>
<dbReference type="GO" id="GO:0006310">
    <property type="term" value="P:DNA recombination"/>
    <property type="evidence" value="ECO:0007669"/>
    <property type="project" value="UniProtKB-KW"/>
</dbReference>
<accession>A0A1Y3U6F8</accession>
<dbReference type="EMBL" id="NFHM01000011">
    <property type="protein sequence ID" value="OUN42707.1"/>
    <property type="molecule type" value="Genomic_DNA"/>
</dbReference>
<evidence type="ECO:0000256" key="1">
    <source>
        <dbReference type="ARBA" id="ARBA00008857"/>
    </source>
</evidence>
<dbReference type="CDD" id="cd01189">
    <property type="entry name" value="INT_ICEBs1_C_like"/>
    <property type="match status" value="1"/>
</dbReference>
<dbReference type="Gene3D" id="1.10.150.130">
    <property type="match status" value="1"/>
</dbReference>
<dbReference type="InterPro" id="IPR013762">
    <property type="entry name" value="Integrase-like_cat_sf"/>
</dbReference>
<protein>
    <recommendedName>
        <fullName evidence="4">Tyr recombinase domain-containing protein</fullName>
    </recommendedName>
</protein>
<dbReference type="InterPro" id="IPR050090">
    <property type="entry name" value="Tyrosine_recombinase_XerCD"/>
</dbReference>
<dbReference type="GO" id="GO:0015074">
    <property type="term" value="P:DNA integration"/>
    <property type="evidence" value="ECO:0007669"/>
    <property type="project" value="InterPro"/>
</dbReference>
<dbReference type="RefSeq" id="WP_087989375.1">
    <property type="nucleotide sequence ID" value="NZ_NFHM01000011.1"/>
</dbReference>
<dbReference type="GO" id="GO:0003677">
    <property type="term" value="F:DNA binding"/>
    <property type="evidence" value="ECO:0007669"/>
    <property type="project" value="UniProtKB-KW"/>
</dbReference>
<comment type="similarity">
    <text evidence="1">Belongs to the 'phage' integrase family.</text>
</comment>
<dbReference type="InterPro" id="IPR010998">
    <property type="entry name" value="Integrase_recombinase_N"/>
</dbReference>
<dbReference type="PROSITE" id="PS51898">
    <property type="entry name" value="TYR_RECOMBINASE"/>
    <property type="match status" value="1"/>
</dbReference>
<reference evidence="6" key="1">
    <citation type="submission" date="2017-04" db="EMBL/GenBank/DDBJ databases">
        <title>Function of individual gut microbiota members based on whole genome sequencing of pure cultures obtained from chicken caecum.</title>
        <authorList>
            <person name="Medvecky M."/>
            <person name="Cejkova D."/>
            <person name="Polansky O."/>
            <person name="Karasova D."/>
            <person name="Kubasova T."/>
            <person name="Cizek A."/>
            <person name="Rychlik I."/>
        </authorList>
    </citation>
    <scope>NUCLEOTIDE SEQUENCE [LARGE SCALE GENOMIC DNA]</scope>
    <source>
        <strain evidence="6">An75</strain>
    </source>
</reference>
<gene>
    <name evidence="5" type="ORF">B5G26_08735</name>
</gene>
<proteinExistence type="inferred from homology"/>
<organism evidence="5 6">
    <name type="scientific">Anaerotignum lactatifermentans</name>
    <dbReference type="NCBI Taxonomy" id="160404"/>
    <lineage>
        <taxon>Bacteria</taxon>
        <taxon>Bacillati</taxon>
        <taxon>Bacillota</taxon>
        <taxon>Clostridia</taxon>
        <taxon>Lachnospirales</taxon>
        <taxon>Anaerotignaceae</taxon>
        <taxon>Anaerotignum</taxon>
    </lineage>
</organism>
<evidence type="ECO:0000256" key="3">
    <source>
        <dbReference type="ARBA" id="ARBA00023172"/>
    </source>
</evidence>
<dbReference type="SUPFAM" id="SSF56349">
    <property type="entry name" value="DNA breaking-rejoining enzymes"/>
    <property type="match status" value="1"/>
</dbReference>
<keyword evidence="2" id="KW-0238">DNA-binding</keyword>
<name>A0A1Y3U6F8_9FIRM</name>
<dbReference type="InterPro" id="IPR002104">
    <property type="entry name" value="Integrase_catalytic"/>
</dbReference>
<evidence type="ECO:0000256" key="2">
    <source>
        <dbReference type="ARBA" id="ARBA00023125"/>
    </source>
</evidence>
<sequence>MILEKKAVFKIEEVATILGISKEEVTDLITNGDIDAVGSQKNLVKYYELMKFMGLDETEYKNSQNSLDISENQRSNPHTYSCEIDDLTEEEWDKMKTNVKKEHTPYFNRQKEKWCIALSLGKNEEGKRIRKIITGKTEEEVWAAYKEYIRQQDEVAPIADDTKCAKDGFAHQMGLQTYPHLQKVTFREHYKKFLASLESSISNDTYTSYIELSTHILEAMGDLKMYELNQQILVNFFRDMVTKQYSAGKSTIPNTYYSQSTLSKLYDLLKRFITGCSDQTSLLYIGMTNYMLSVRKPKSNALPKEEIKAFTDEEIATIFSAVKEDALIYCWIRILAETGARPSEALALQWKDIDFEEGSISINKALSKTRTHNIEEETRTTPYAIIKTLKNDGASRNHCRKIPISKGLVDLLKQWQQHTNYNKKMREGRVEHQTTQQVFTSPSGALWKYKDYNQKYKRLLKKAGLSLEGFNPYRFRHTFCTYLVENDVHVKYIQMLMGDSTLETVMNTYANVEKEKAYQQGFITSKRIQNIAEAQA</sequence>
<evidence type="ECO:0000313" key="6">
    <source>
        <dbReference type="Proteomes" id="UP000195455"/>
    </source>
</evidence>
<dbReference type="PANTHER" id="PTHR30349">
    <property type="entry name" value="PHAGE INTEGRASE-RELATED"/>
    <property type="match status" value="1"/>
</dbReference>
<dbReference type="Proteomes" id="UP000195455">
    <property type="component" value="Unassembled WGS sequence"/>
</dbReference>
<dbReference type="InterPro" id="IPR011010">
    <property type="entry name" value="DNA_brk_join_enz"/>
</dbReference>
<evidence type="ECO:0000313" key="5">
    <source>
        <dbReference type="EMBL" id="OUN42707.1"/>
    </source>
</evidence>
<dbReference type="Pfam" id="PF00589">
    <property type="entry name" value="Phage_integrase"/>
    <property type="match status" value="1"/>
</dbReference>
<comment type="caution">
    <text evidence="5">The sequence shown here is derived from an EMBL/GenBank/DDBJ whole genome shotgun (WGS) entry which is preliminary data.</text>
</comment>
<dbReference type="AlphaFoldDB" id="A0A1Y3U6F8"/>